<evidence type="ECO:0000313" key="2">
    <source>
        <dbReference type="EMBL" id="KAG6964703.1"/>
    </source>
</evidence>
<accession>A0A8J5MG77</accession>
<evidence type="ECO:0000313" key="3">
    <source>
        <dbReference type="Proteomes" id="UP000709295"/>
    </source>
</evidence>
<feature type="region of interest" description="Disordered" evidence="1">
    <location>
        <begin position="122"/>
        <end position="173"/>
    </location>
</feature>
<dbReference type="Proteomes" id="UP000709295">
    <property type="component" value="Unassembled WGS sequence"/>
</dbReference>
<proteinExistence type="predicted"/>
<keyword evidence="3" id="KW-1185">Reference proteome</keyword>
<sequence>MMDLNNLKSMANRAGNTLYFAGAAAAEIGKEKGTLALAAASGAAAVGRDKMKSSTTFQSATVAATVGREKVKTSQAFQVASSAAVVGKEKATTAASTAATVASAGRLKAVSALVLAKNRISGLKTGNSPSSPAPGNLPSAEKEFYKYEMSEDEKKKKRAQARRRAEKNKQPFD</sequence>
<feature type="compositionally biased region" description="Basic and acidic residues" evidence="1">
    <location>
        <begin position="140"/>
        <end position="154"/>
    </location>
</feature>
<dbReference type="AlphaFoldDB" id="A0A8J5MG77"/>
<dbReference type="EMBL" id="JAENGY010000369">
    <property type="protein sequence ID" value="KAG6964703.1"/>
    <property type="molecule type" value="Genomic_DNA"/>
</dbReference>
<gene>
    <name evidence="2" type="ORF">JG688_00007589</name>
</gene>
<reference evidence="2" key="1">
    <citation type="submission" date="2021-01" db="EMBL/GenBank/DDBJ databases">
        <title>Phytophthora aleatoria, a newly-described species from Pinus radiata is distinct from Phytophthora cactorum isolates based on comparative genomics.</title>
        <authorList>
            <person name="Mcdougal R."/>
            <person name="Panda P."/>
            <person name="Williams N."/>
            <person name="Studholme D.J."/>
        </authorList>
    </citation>
    <scope>NUCLEOTIDE SEQUENCE</scope>
    <source>
        <strain evidence="2">NZFS 4037</strain>
    </source>
</reference>
<feature type="compositionally biased region" description="Basic residues" evidence="1">
    <location>
        <begin position="155"/>
        <end position="166"/>
    </location>
</feature>
<evidence type="ECO:0000256" key="1">
    <source>
        <dbReference type="SAM" id="MobiDB-lite"/>
    </source>
</evidence>
<protein>
    <submittedName>
        <fullName evidence="2">Uncharacterized protein</fullName>
    </submittedName>
</protein>
<name>A0A8J5MG77_9STRA</name>
<comment type="caution">
    <text evidence="2">The sequence shown here is derived from an EMBL/GenBank/DDBJ whole genome shotgun (WGS) entry which is preliminary data.</text>
</comment>
<organism evidence="2 3">
    <name type="scientific">Phytophthora aleatoria</name>
    <dbReference type="NCBI Taxonomy" id="2496075"/>
    <lineage>
        <taxon>Eukaryota</taxon>
        <taxon>Sar</taxon>
        <taxon>Stramenopiles</taxon>
        <taxon>Oomycota</taxon>
        <taxon>Peronosporomycetes</taxon>
        <taxon>Peronosporales</taxon>
        <taxon>Peronosporaceae</taxon>
        <taxon>Phytophthora</taxon>
    </lineage>
</organism>